<evidence type="ECO:0000313" key="2">
    <source>
        <dbReference type="Proteomes" id="UP000003805"/>
    </source>
</evidence>
<protein>
    <recommendedName>
        <fullName evidence="3">Protein NO VEIN C-terminal domain-containing protein</fullName>
    </recommendedName>
</protein>
<sequence length="1089" mass="126362">MKTFSEEEQNDIIKERKDKEHQEMLEAAHDRIVQGIANNKTRSGERAIWELMQNARDSSRHAAEILIRLTSESFSFAHKGDNFTLDTLSRLIKQQSSKHHDEDQVSKHHDEDQVGQYGTGFMSTHTFSTIVHIAGDVLVEHKGKKLYIPLPDDFCLNRSFDDKRDFTEEMDRELHIVENDIPRRSGSEESHLYTTFTYELTDEKIANKVSAQLDTTIKLMPYVIVFNDKIEQCEIKNEVSGNHVIYTRDSQEPILNKEKYVLMKYSIQVSTSKEPLQIFCLESSNHKDRIILPELPKGYDDTSNIPSQFLFFPLLGSEQFGTNFILHSSRLYPVESRDSYQLPCDNNNVTKEYKHNEEVIDEMFDMLFTYYKEHEDKQCIPLDFADVNFVYNGNDQITRKFYQKLQDKFSSEFIKWKMIPTDNGYLAIDDDNQLVVLEHSIYASLDEDQVAKYIPIISKYARRSKLIPSKNVLEWSQVVYHWRSGETRYYVNMEDICSCIKTNDSSLHTFLEFLMTMGEEGKKMIETYNIIPNREEILCRLGNLRDASFMDDRLYAICKPLLGSYADRLVKTDYNKLTTFTAYTLDDLKNEVKSKVEAVHKLTIDRLDEKNMPSPISLDELEGFPFSVEDLIKFCSLFWTANPDDNRARLMKLICEIYGVAAFEPIIYLQESEHKTDYTLAPFNFLLESTMVKLSKKSSEWLKADDGHERNYQLLRSFVKEFVLNGNDKTRMKRLDEIGVIPNQLGNLCIASELKINKDGEITDPLQKVYRNVKGIDLKSVFVDDGFVDFYQFEEYTGKKIGGEIEEKLHDINYDGKETLIILDKINHNEWGDFFPNMKAQRKEIYYNHGSEADRKALFTLQMKGSEKLKCMAELAESDRFDAILNKAKELLEKQNEQIRQFNFTFTIGKLVEDIVREEVGSELHCSFSKDMDSFSADDVQNGQDIIIYKNGAPVYYIECKAKWDFKDQAHMSSNQIKKAFTEKGHYALCCIDCTADTGCCVAPDASKEDVYTSKDDILRHTYVLDKVDALVKADLNPLIKQEDDPNFDERAFIKVYSYLSTNISKKVFTSGKPFISFIKELIVELKEK</sequence>
<dbReference type="InterPro" id="IPR036890">
    <property type="entry name" value="HATPase_C_sf"/>
</dbReference>
<dbReference type="AlphaFoldDB" id="D7NB09"/>
<dbReference type="HOGENOM" id="CLU_009642_0_0_10"/>
<dbReference type="Proteomes" id="UP000003805">
    <property type="component" value="Unassembled WGS sequence"/>
</dbReference>
<keyword evidence="2" id="KW-1185">Reference proteome</keyword>
<organism evidence="1 2">
    <name type="scientific">Segatella oris C735</name>
    <dbReference type="NCBI Taxonomy" id="563008"/>
    <lineage>
        <taxon>Bacteria</taxon>
        <taxon>Pseudomonadati</taxon>
        <taxon>Bacteroidota</taxon>
        <taxon>Bacteroidia</taxon>
        <taxon>Bacteroidales</taxon>
        <taxon>Prevotellaceae</taxon>
        <taxon>Segatella</taxon>
    </lineage>
</organism>
<dbReference type="RefSeq" id="WP_004376946.1">
    <property type="nucleotide sequence ID" value="NZ_GL349565.1"/>
</dbReference>
<dbReference type="SUPFAM" id="SSF55874">
    <property type="entry name" value="ATPase domain of HSP90 chaperone/DNA topoisomerase II/histidine kinase"/>
    <property type="match status" value="1"/>
</dbReference>
<dbReference type="Gene3D" id="3.30.565.10">
    <property type="entry name" value="Histidine kinase-like ATPase, C-terminal domain"/>
    <property type="match status" value="1"/>
</dbReference>
<name>D7NB09_9BACT</name>
<evidence type="ECO:0000313" key="1">
    <source>
        <dbReference type="EMBL" id="EFI48969.1"/>
    </source>
</evidence>
<reference evidence="1 2" key="1">
    <citation type="submission" date="2010-02" db="EMBL/GenBank/DDBJ databases">
        <title>The Genome Sequence of Prevotella oris strain C735.</title>
        <authorList>
            <consortium name="The Broad Institute Genome Sequencing Platform"/>
            <person name="Ward D."/>
            <person name="Feldgarden M."/>
            <person name="Earl A."/>
            <person name="Young S.K."/>
            <person name="Zeng Q."/>
            <person name="Koehrsen M."/>
            <person name="Alvarado L."/>
            <person name="Berlin A."/>
            <person name="Bochicchio J."/>
            <person name="Borenstein D."/>
            <person name="Chapman S.B."/>
            <person name="Chen Z."/>
            <person name="Engels R."/>
            <person name="Freedman E."/>
            <person name="Gellesch M."/>
            <person name="Goldberg J."/>
            <person name="Griggs A."/>
            <person name="Gujja S."/>
            <person name="Heilman E."/>
            <person name="Heiman D."/>
            <person name="Hepburn T."/>
            <person name="Howarth C."/>
            <person name="Jen D."/>
            <person name="Larson L."/>
            <person name="Mehta T."/>
            <person name="Park D."/>
            <person name="Pearson M."/>
            <person name="Roberts A."/>
            <person name="Saif S."/>
            <person name="Shea T."/>
            <person name="Shenoy N."/>
            <person name="Sisk P."/>
            <person name="Stolte C."/>
            <person name="Sykes S."/>
            <person name="Thomson T."/>
            <person name="Walk T."/>
            <person name="White J."/>
            <person name="Yandava C."/>
            <person name="Sibley C.D."/>
            <person name="Field T.R."/>
            <person name="Grinwis M."/>
            <person name="Eshaghurshan C.S."/>
            <person name="Surette M.G."/>
            <person name="Haas B."/>
            <person name="Nusbaum C."/>
            <person name="Birren B."/>
        </authorList>
    </citation>
    <scope>NUCLEOTIDE SEQUENCE [LARGE SCALE GENOMIC DNA]</scope>
    <source>
        <strain evidence="1 2">C735</strain>
    </source>
</reference>
<dbReference type="EMBL" id="GL349565">
    <property type="protein sequence ID" value="EFI48969.1"/>
    <property type="molecule type" value="Genomic_DNA"/>
</dbReference>
<proteinExistence type="predicted"/>
<accession>D7NB09</accession>
<dbReference type="NCBIfam" id="NF047352">
    <property type="entry name" value="P_loop_sacsin"/>
    <property type="match status" value="1"/>
</dbReference>
<gene>
    <name evidence="1" type="ORF">HMPREF0665_00705</name>
</gene>
<evidence type="ECO:0008006" key="3">
    <source>
        <dbReference type="Google" id="ProtNLM"/>
    </source>
</evidence>
<dbReference type="eggNOG" id="ENOG502Z8NT">
    <property type="taxonomic scope" value="Bacteria"/>
</dbReference>